<keyword evidence="4" id="KW-0963">Cytoplasm</keyword>
<dbReference type="EC" id="3.6.1.9" evidence="4"/>
<name>A0ABT2NTP2_9RHOB</name>
<dbReference type="RefSeq" id="WP_261497167.1">
    <property type="nucleotide sequence ID" value="NZ_JAOCQF010000003.1"/>
</dbReference>
<evidence type="ECO:0000313" key="5">
    <source>
        <dbReference type="EMBL" id="MCT8331289.1"/>
    </source>
</evidence>
<dbReference type="HAMAP" id="MF_00528">
    <property type="entry name" value="Maf"/>
    <property type="match status" value="1"/>
</dbReference>
<dbReference type="Proteomes" id="UP001205601">
    <property type="component" value="Unassembled WGS sequence"/>
</dbReference>
<keyword evidence="6" id="KW-1185">Reference proteome</keyword>
<dbReference type="PANTHER" id="PTHR43213:SF5">
    <property type="entry name" value="BIFUNCTIONAL DTTP_UTP PYROPHOSPHATASE_METHYLTRANSFERASE PROTEIN-RELATED"/>
    <property type="match status" value="1"/>
</dbReference>
<evidence type="ECO:0000256" key="3">
    <source>
        <dbReference type="ARBA" id="ARBA00023080"/>
    </source>
</evidence>
<dbReference type="SUPFAM" id="SSF52972">
    <property type="entry name" value="ITPase-like"/>
    <property type="match status" value="1"/>
</dbReference>
<dbReference type="InterPro" id="IPR003697">
    <property type="entry name" value="Maf-like"/>
</dbReference>
<dbReference type="PIRSF" id="PIRSF006305">
    <property type="entry name" value="Maf"/>
    <property type="match status" value="1"/>
</dbReference>
<sequence>MKPDLVLASGSAIRATLLRNAGLNIDLEFPRVDEEAIRAALLAEGAGPRDIADALAEAKAAKVSARRPGAMVLGADQILELDGRIFSKPESRDEARAQLVALRGKTHRLLSAAVVYRDGEPLWRHVGQVRLTMRPFSEAYLEDYLARNWDSVRHSVGAYKLEEEGVRLMARIEGDFFNVLGLPLLELLTWLSVRGDIAA</sequence>
<gene>
    <name evidence="5" type="ORF">N5I32_17355</name>
</gene>
<comment type="catalytic activity">
    <reaction evidence="4">
        <text>a ribonucleoside 5'-triphosphate + H2O = a ribonucleoside 5'-phosphate + diphosphate + H(+)</text>
        <dbReference type="Rhea" id="RHEA:23996"/>
        <dbReference type="ChEBI" id="CHEBI:15377"/>
        <dbReference type="ChEBI" id="CHEBI:15378"/>
        <dbReference type="ChEBI" id="CHEBI:33019"/>
        <dbReference type="ChEBI" id="CHEBI:58043"/>
        <dbReference type="ChEBI" id="CHEBI:61557"/>
        <dbReference type="EC" id="3.6.1.9"/>
    </reaction>
</comment>
<evidence type="ECO:0000256" key="1">
    <source>
        <dbReference type="ARBA" id="ARBA00001968"/>
    </source>
</evidence>
<comment type="caution">
    <text evidence="4">Lacks conserved residue(s) required for the propagation of feature annotation.</text>
</comment>
<comment type="catalytic activity">
    <reaction evidence="4">
        <text>a 2'-deoxyribonucleoside 5'-triphosphate + H2O = a 2'-deoxyribonucleoside 5'-phosphate + diphosphate + H(+)</text>
        <dbReference type="Rhea" id="RHEA:44644"/>
        <dbReference type="ChEBI" id="CHEBI:15377"/>
        <dbReference type="ChEBI" id="CHEBI:15378"/>
        <dbReference type="ChEBI" id="CHEBI:33019"/>
        <dbReference type="ChEBI" id="CHEBI:61560"/>
        <dbReference type="ChEBI" id="CHEBI:65317"/>
        <dbReference type="EC" id="3.6.1.9"/>
    </reaction>
</comment>
<evidence type="ECO:0000256" key="2">
    <source>
        <dbReference type="ARBA" id="ARBA00022801"/>
    </source>
</evidence>
<comment type="function">
    <text evidence="4">Nucleoside triphosphate pyrophosphatase. May have a dual role in cell division arrest and in preventing the incorporation of modified nucleotides into cellular nucleic acids.</text>
</comment>
<comment type="similarity">
    <text evidence="4">Belongs to the Maf family.</text>
</comment>
<comment type="cofactor">
    <cofactor evidence="1 4">
        <name>a divalent metal cation</name>
        <dbReference type="ChEBI" id="CHEBI:60240"/>
    </cofactor>
</comment>
<evidence type="ECO:0000313" key="6">
    <source>
        <dbReference type="Proteomes" id="UP001205601"/>
    </source>
</evidence>
<dbReference type="InterPro" id="IPR029001">
    <property type="entry name" value="ITPase-like_fam"/>
</dbReference>
<accession>A0ABT2NTP2</accession>
<comment type="caution">
    <text evidence="5">The sequence shown here is derived from an EMBL/GenBank/DDBJ whole genome shotgun (WGS) entry which is preliminary data.</text>
</comment>
<organism evidence="5 6">
    <name type="scientific">Albidovulum sediminis</name>
    <dbReference type="NCBI Taxonomy" id="3066345"/>
    <lineage>
        <taxon>Bacteria</taxon>
        <taxon>Pseudomonadati</taxon>
        <taxon>Pseudomonadota</taxon>
        <taxon>Alphaproteobacteria</taxon>
        <taxon>Rhodobacterales</taxon>
        <taxon>Paracoccaceae</taxon>
        <taxon>Albidovulum</taxon>
    </lineage>
</organism>
<dbReference type="Gene3D" id="3.90.950.10">
    <property type="match status" value="1"/>
</dbReference>
<reference evidence="6" key="1">
    <citation type="submission" date="2023-07" db="EMBL/GenBank/DDBJ databases">
        <title>Defluviimonas sediminis sp. nov., isolated from mangrove sediment.</title>
        <authorList>
            <person name="Liu L."/>
            <person name="Li J."/>
            <person name="Huang Y."/>
            <person name="Pan J."/>
            <person name="Li M."/>
        </authorList>
    </citation>
    <scope>NUCLEOTIDE SEQUENCE [LARGE SCALE GENOMIC DNA]</scope>
    <source>
        <strain evidence="6">FT324</strain>
    </source>
</reference>
<keyword evidence="3 4" id="KW-0546">Nucleotide metabolism</keyword>
<proteinExistence type="inferred from homology"/>
<comment type="subcellular location">
    <subcellularLocation>
        <location evidence="4">Cytoplasm</location>
    </subcellularLocation>
</comment>
<feature type="active site" description="Proton acceptor" evidence="4">
    <location>
        <position position="76"/>
    </location>
</feature>
<dbReference type="EMBL" id="JAOCQF010000003">
    <property type="protein sequence ID" value="MCT8331289.1"/>
    <property type="molecule type" value="Genomic_DNA"/>
</dbReference>
<evidence type="ECO:0000256" key="4">
    <source>
        <dbReference type="HAMAP-Rule" id="MF_00528"/>
    </source>
</evidence>
<protein>
    <recommendedName>
        <fullName evidence="4">Nucleoside triphosphate pyrophosphatase</fullName>
        <ecNumber evidence="4">3.6.1.9</ecNumber>
    </recommendedName>
    <alternativeName>
        <fullName evidence="4">Nucleotide pyrophosphatase</fullName>
        <shortName evidence="4">Nucleotide PPase</shortName>
    </alternativeName>
</protein>
<dbReference type="Pfam" id="PF02545">
    <property type="entry name" value="Maf"/>
    <property type="match status" value="1"/>
</dbReference>
<keyword evidence="2 4" id="KW-0378">Hydrolase</keyword>
<dbReference type="PANTHER" id="PTHR43213">
    <property type="entry name" value="BIFUNCTIONAL DTTP/UTP PYROPHOSPHATASE/METHYLTRANSFERASE PROTEIN-RELATED"/>
    <property type="match status" value="1"/>
</dbReference>